<dbReference type="AlphaFoldDB" id="A0A815LF34"/>
<protein>
    <submittedName>
        <fullName evidence="3">Uncharacterized protein</fullName>
    </submittedName>
</protein>
<name>A0A815LF34_9BILA</name>
<evidence type="ECO:0000313" key="3">
    <source>
        <dbReference type="EMBL" id="CAF1408462.1"/>
    </source>
</evidence>
<feature type="chain" id="PRO_5035607160" evidence="1">
    <location>
        <begin position="20"/>
        <end position="123"/>
    </location>
</feature>
<dbReference type="Proteomes" id="UP000677228">
    <property type="component" value="Unassembled WGS sequence"/>
</dbReference>
<dbReference type="Proteomes" id="UP000663829">
    <property type="component" value="Unassembled WGS sequence"/>
</dbReference>
<evidence type="ECO:0000313" key="6">
    <source>
        <dbReference type="Proteomes" id="UP000663829"/>
    </source>
</evidence>
<dbReference type="Proteomes" id="UP000682733">
    <property type="component" value="Unassembled WGS sequence"/>
</dbReference>
<comment type="caution">
    <text evidence="3">The sequence shown here is derived from an EMBL/GenBank/DDBJ whole genome shotgun (WGS) entry which is preliminary data.</text>
</comment>
<sequence length="123" mass="14502">MLHILKCYLFLYSNAGTWCASYYQYGIKYSIPSHPLNFNECVHGYGRDDIGEFTITGIYSIETLRMGITKTYKLGTGDRKQNLGHNVEIQLDWNEKINEFRGKWYVQTSMYHGDGEYRFKFIE</sequence>
<dbReference type="EMBL" id="CAJNOQ010017800">
    <property type="protein sequence ID" value="CAF1408462.1"/>
    <property type="molecule type" value="Genomic_DNA"/>
</dbReference>
<organism evidence="3 6">
    <name type="scientific">Didymodactylos carnosus</name>
    <dbReference type="NCBI Taxonomy" id="1234261"/>
    <lineage>
        <taxon>Eukaryota</taxon>
        <taxon>Metazoa</taxon>
        <taxon>Spiralia</taxon>
        <taxon>Gnathifera</taxon>
        <taxon>Rotifera</taxon>
        <taxon>Eurotatoria</taxon>
        <taxon>Bdelloidea</taxon>
        <taxon>Philodinida</taxon>
        <taxon>Philodinidae</taxon>
        <taxon>Didymodactylos</taxon>
    </lineage>
</organism>
<keyword evidence="6" id="KW-1185">Reference proteome</keyword>
<evidence type="ECO:0000313" key="5">
    <source>
        <dbReference type="EMBL" id="CAF4298474.1"/>
    </source>
</evidence>
<evidence type="ECO:0000313" key="2">
    <source>
        <dbReference type="EMBL" id="CAF1240789.1"/>
    </source>
</evidence>
<dbReference type="EMBL" id="CAJOBA010037760">
    <property type="protein sequence ID" value="CAF4048215.1"/>
    <property type="molecule type" value="Genomic_DNA"/>
</dbReference>
<dbReference type="Proteomes" id="UP000681722">
    <property type="component" value="Unassembled WGS sequence"/>
</dbReference>
<gene>
    <name evidence="3" type="ORF">GPM918_LOCUS33441</name>
    <name evidence="2" type="ORF">OVA965_LOCUS25814</name>
    <name evidence="5" type="ORF">SRO942_LOCUS34124</name>
    <name evidence="4" type="ORF">TMI583_LOCUS26543</name>
</gene>
<feature type="signal peptide" evidence="1">
    <location>
        <begin position="1"/>
        <end position="19"/>
    </location>
</feature>
<dbReference type="EMBL" id="CAJNOK010016214">
    <property type="protein sequence ID" value="CAF1240789.1"/>
    <property type="molecule type" value="Genomic_DNA"/>
</dbReference>
<reference evidence="3" key="1">
    <citation type="submission" date="2021-02" db="EMBL/GenBank/DDBJ databases">
        <authorList>
            <person name="Nowell W R."/>
        </authorList>
    </citation>
    <scope>NUCLEOTIDE SEQUENCE</scope>
</reference>
<dbReference type="OrthoDB" id="10016170at2759"/>
<evidence type="ECO:0000313" key="4">
    <source>
        <dbReference type="EMBL" id="CAF4048215.1"/>
    </source>
</evidence>
<proteinExistence type="predicted"/>
<keyword evidence="1" id="KW-0732">Signal</keyword>
<accession>A0A815LF34</accession>
<evidence type="ECO:0000256" key="1">
    <source>
        <dbReference type="SAM" id="SignalP"/>
    </source>
</evidence>
<dbReference type="EMBL" id="CAJOBC010083222">
    <property type="protein sequence ID" value="CAF4298474.1"/>
    <property type="molecule type" value="Genomic_DNA"/>
</dbReference>